<dbReference type="AlphaFoldDB" id="A0AAW2YWT9"/>
<protein>
    <submittedName>
        <fullName evidence="4">Actin-like protein Arp6</fullName>
    </submittedName>
</protein>
<sequence length="417" mass="46907">MQQRNVDHHIIVMDNGGGSCKVGFAGERNPKIIPNVIAKAKSTGAGVKGKAYIGDELENCENYSSLVYKRPIEKGYVVDCETQIALWNRIFSADVLNVTDFADRHIFLTHQPFTPNIIKSDLAQVVFEHFGFKEYTSLSGSYCAFNGFLSEHQYNPTANPINASYSAVVVDSGFSFTNITPIVNHGVQKESIRRIDIGGKALTNYLKEIVSLRYYDMMDETYLMNVIKERLCFVSLDFMKDMNIVKNVENEIQRHYILPDYRNTRTGFVKQDDVPLTAEDQVLSMNNERITVPEVLFTPSDIGSDQAGIPEAIVQSVSSTQEIFQNVLYDCILLVGGNTCFPNYKKRIEKDMRKYVNVDHNITVHQPSDPVVCCWRGASSFAGSETGLARMSSTLTVTKKEYEEHGSNICIQKFSQS</sequence>
<comment type="caution">
    <text evidence="4">The sequence shown here is derived from an EMBL/GenBank/DDBJ whole genome shotgun (WGS) entry which is preliminary data.</text>
</comment>
<dbReference type="InterPro" id="IPR004000">
    <property type="entry name" value="Actin"/>
</dbReference>
<dbReference type="Gene3D" id="2.30.36.70">
    <property type="entry name" value="Actin, Chain A, domain 2"/>
    <property type="match status" value="1"/>
</dbReference>
<dbReference type="SUPFAM" id="SSF53067">
    <property type="entry name" value="Actin-like ATPase domain"/>
    <property type="match status" value="2"/>
</dbReference>
<name>A0AAW2YWT9_9EUKA</name>
<dbReference type="FunFam" id="3.90.640.10:FF:000014">
    <property type="entry name" value="Putative actin-related protein 6"/>
    <property type="match status" value="1"/>
</dbReference>
<dbReference type="Pfam" id="PF00022">
    <property type="entry name" value="Actin"/>
    <property type="match status" value="1"/>
</dbReference>
<evidence type="ECO:0000256" key="1">
    <source>
        <dbReference type="ARBA" id="ARBA00004496"/>
    </source>
</evidence>
<dbReference type="PANTHER" id="PTHR11937">
    <property type="entry name" value="ACTIN"/>
    <property type="match status" value="1"/>
</dbReference>
<evidence type="ECO:0000256" key="2">
    <source>
        <dbReference type="ARBA" id="ARBA00005665"/>
    </source>
</evidence>
<dbReference type="SMART" id="SM00268">
    <property type="entry name" value="ACTIN"/>
    <property type="match status" value="1"/>
</dbReference>
<proteinExistence type="inferred from homology"/>
<dbReference type="InterPro" id="IPR043129">
    <property type="entry name" value="ATPase_NBD"/>
</dbReference>
<evidence type="ECO:0000313" key="4">
    <source>
        <dbReference type="EMBL" id="KAL0481453.1"/>
    </source>
</evidence>
<dbReference type="Proteomes" id="UP001431209">
    <property type="component" value="Unassembled WGS sequence"/>
</dbReference>
<gene>
    <name evidence="4" type="ORF">AKO1_011237</name>
</gene>
<dbReference type="FunFam" id="3.30.420.40:FF:000058">
    <property type="entry name" value="Putative actin-related protein 5"/>
    <property type="match status" value="1"/>
</dbReference>
<keyword evidence="3" id="KW-0963">Cytoplasm</keyword>
<dbReference type="Gene3D" id="3.90.640.10">
    <property type="entry name" value="Actin, Chain A, domain 4"/>
    <property type="match status" value="1"/>
</dbReference>
<dbReference type="Gene3D" id="3.30.420.40">
    <property type="match status" value="2"/>
</dbReference>
<organism evidence="4 5">
    <name type="scientific">Acrasis kona</name>
    <dbReference type="NCBI Taxonomy" id="1008807"/>
    <lineage>
        <taxon>Eukaryota</taxon>
        <taxon>Discoba</taxon>
        <taxon>Heterolobosea</taxon>
        <taxon>Tetramitia</taxon>
        <taxon>Eutetramitia</taxon>
        <taxon>Acrasidae</taxon>
        <taxon>Acrasis</taxon>
    </lineage>
</organism>
<comment type="subcellular location">
    <subcellularLocation>
        <location evidence="1">Cytoplasm</location>
    </subcellularLocation>
</comment>
<comment type="similarity">
    <text evidence="2">Belongs to the actin family. ARP6 subfamily.</text>
</comment>
<dbReference type="EMBL" id="JAOPGA020000768">
    <property type="protein sequence ID" value="KAL0481453.1"/>
    <property type="molecule type" value="Genomic_DNA"/>
</dbReference>
<reference evidence="4 5" key="1">
    <citation type="submission" date="2024-03" db="EMBL/GenBank/DDBJ databases">
        <title>The Acrasis kona genome and developmental transcriptomes reveal deep origins of eukaryotic multicellular pathways.</title>
        <authorList>
            <person name="Sheikh S."/>
            <person name="Fu C.-J."/>
            <person name="Brown M.W."/>
            <person name="Baldauf S.L."/>
        </authorList>
    </citation>
    <scope>NUCLEOTIDE SEQUENCE [LARGE SCALE GENOMIC DNA]</scope>
    <source>
        <strain evidence="4 5">ATCC MYA-3509</strain>
    </source>
</reference>
<dbReference type="GO" id="GO:0005737">
    <property type="term" value="C:cytoplasm"/>
    <property type="evidence" value="ECO:0007669"/>
    <property type="project" value="UniProtKB-SubCell"/>
</dbReference>
<dbReference type="CDD" id="cd10210">
    <property type="entry name" value="ASKHA_NBD_Arp6"/>
    <property type="match status" value="1"/>
</dbReference>
<dbReference type="GO" id="GO:0005634">
    <property type="term" value="C:nucleus"/>
    <property type="evidence" value="ECO:0007669"/>
    <property type="project" value="UniProtKB-ARBA"/>
</dbReference>
<keyword evidence="5" id="KW-1185">Reference proteome</keyword>
<evidence type="ECO:0000256" key="3">
    <source>
        <dbReference type="ARBA" id="ARBA00022490"/>
    </source>
</evidence>
<accession>A0AAW2YWT9</accession>
<evidence type="ECO:0000313" key="5">
    <source>
        <dbReference type="Proteomes" id="UP001431209"/>
    </source>
</evidence>